<dbReference type="InterPro" id="IPR028082">
    <property type="entry name" value="Peripla_BP_I"/>
</dbReference>
<dbReference type="PANTHER" id="PTHR46847:SF1">
    <property type="entry name" value="D-ALLOSE-BINDING PERIPLASMIC PROTEIN-RELATED"/>
    <property type="match status" value="1"/>
</dbReference>
<dbReference type="EMBL" id="JACHEP010000018">
    <property type="protein sequence ID" value="MBB5325635.1"/>
    <property type="molecule type" value="Genomic_DNA"/>
</dbReference>
<dbReference type="CDD" id="cd06316">
    <property type="entry name" value="PBP1_ABC_sugar_binding-like"/>
    <property type="match status" value="1"/>
</dbReference>
<evidence type="ECO:0000256" key="3">
    <source>
        <dbReference type="ARBA" id="ARBA00022729"/>
    </source>
</evidence>
<dbReference type="GO" id="GO:0030246">
    <property type="term" value="F:carbohydrate binding"/>
    <property type="evidence" value="ECO:0007669"/>
    <property type="project" value="UniProtKB-ARBA"/>
</dbReference>
<dbReference type="GO" id="GO:0030313">
    <property type="term" value="C:cell envelope"/>
    <property type="evidence" value="ECO:0007669"/>
    <property type="project" value="UniProtKB-SubCell"/>
</dbReference>
<dbReference type="Pfam" id="PF13407">
    <property type="entry name" value="Peripla_BP_4"/>
    <property type="match status" value="1"/>
</dbReference>
<comment type="caution">
    <text evidence="7">The sequence shown here is derived from an EMBL/GenBank/DDBJ whole genome shotgun (WGS) entry which is preliminary data.</text>
</comment>
<keyword evidence="8" id="KW-1185">Reference proteome</keyword>
<reference evidence="7 8" key="1">
    <citation type="submission" date="2020-08" db="EMBL/GenBank/DDBJ databases">
        <title>Genomic Encyclopedia of Type Strains, Phase IV (KMG-IV): sequencing the most valuable type-strain genomes for metagenomic binning, comparative biology and taxonomic classification.</title>
        <authorList>
            <person name="Goeker M."/>
        </authorList>
    </citation>
    <scope>NUCLEOTIDE SEQUENCE [LARGE SCALE GENOMIC DNA]</scope>
    <source>
        <strain evidence="7 8">DSM 16325</strain>
    </source>
</reference>
<dbReference type="AlphaFoldDB" id="A0A7W8MXG9"/>
<name>A0A7W8MXG9_9BACL</name>
<comment type="subcellular location">
    <subcellularLocation>
        <location evidence="1">Cell envelope</location>
    </subcellularLocation>
</comment>
<feature type="chain" id="PRO_5038490226" evidence="5">
    <location>
        <begin position="21"/>
        <end position="395"/>
    </location>
</feature>
<dbReference type="InterPro" id="IPR025997">
    <property type="entry name" value="SBP_2_dom"/>
</dbReference>
<feature type="signal peptide" evidence="5">
    <location>
        <begin position="1"/>
        <end position="20"/>
    </location>
</feature>
<sequence>MKKFFSMLIVVLLLSIVALVGCSQKENATNSSSKPSDGGKVEETGESTTSGPITINPEISGDQQILSKGPHGETAISAKTLQLTEEEVQKIKEGKYKAAIVMHYAGNDWSTAQIDGLKATFKKMGIEVVAVTDANFKAEKQVSDIETVLAKKPDIIVSIPVDPVSTAEAYKKAAEAGVKLVFMDNAPQGLTAGKDYVSVVSADNYGNGVAAAEIMADKLNGKGKIGVIFHDADFFVTKQRTEAFEKTIKEKYPDIKIVARGGITAPNDGEKVASGMLTKHPDLDGIFAVWDVPAEGALAAARTAGRDDLVITTIDLGTNVALEIASGGIVKGLGAQLPYDQGIAEAILAGYALLGKQAPPYVAVPSLKVTKENVLDAWKLVYHKDAPDSIQNAAK</sequence>
<dbReference type="Proteomes" id="UP000520011">
    <property type="component" value="Unassembled WGS sequence"/>
</dbReference>
<evidence type="ECO:0000313" key="7">
    <source>
        <dbReference type="EMBL" id="MBB5325635.1"/>
    </source>
</evidence>
<feature type="domain" description="Periplasmic binding protein" evidence="6">
    <location>
        <begin position="99"/>
        <end position="355"/>
    </location>
</feature>
<comment type="similarity">
    <text evidence="2">Belongs to the bacterial solute-binding protein 2 family.</text>
</comment>
<keyword evidence="3 5" id="KW-0732">Signal</keyword>
<evidence type="ECO:0000256" key="2">
    <source>
        <dbReference type="ARBA" id="ARBA00007639"/>
    </source>
</evidence>
<dbReference type="RefSeq" id="WP_183255372.1">
    <property type="nucleotide sequence ID" value="NZ_JACHEP010000018.1"/>
</dbReference>
<dbReference type="PROSITE" id="PS51257">
    <property type="entry name" value="PROKAR_LIPOPROTEIN"/>
    <property type="match status" value="1"/>
</dbReference>
<evidence type="ECO:0000259" key="6">
    <source>
        <dbReference type="Pfam" id="PF13407"/>
    </source>
</evidence>
<gene>
    <name evidence="7" type="ORF">HNQ34_002736</name>
</gene>
<evidence type="ECO:0000256" key="5">
    <source>
        <dbReference type="SAM" id="SignalP"/>
    </source>
</evidence>
<proteinExistence type="inferred from homology"/>
<dbReference type="SUPFAM" id="SSF53822">
    <property type="entry name" value="Periplasmic binding protein-like I"/>
    <property type="match status" value="1"/>
</dbReference>
<accession>A0A7W8MXG9</accession>
<feature type="region of interest" description="Disordered" evidence="4">
    <location>
        <begin position="26"/>
        <end position="59"/>
    </location>
</feature>
<dbReference type="PANTHER" id="PTHR46847">
    <property type="entry name" value="D-ALLOSE-BINDING PERIPLASMIC PROTEIN-RELATED"/>
    <property type="match status" value="1"/>
</dbReference>
<evidence type="ECO:0000256" key="4">
    <source>
        <dbReference type="SAM" id="MobiDB-lite"/>
    </source>
</evidence>
<evidence type="ECO:0000256" key="1">
    <source>
        <dbReference type="ARBA" id="ARBA00004196"/>
    </source>
</evidence>
<organism evidence="7 8">
    <name type="scientific">Anoxybacteroides tepidamans</name>
    <dbReference type="NCBI Taxonomy" id="265948"/>
    <lineage>
        <taxon>Bacteria</taxon>
        <taxon>Bacillati</taxon>
        <taxon>Bacillota</taxon>
        <taxon>Bacilli</taxon>
        <taxon>Bacillales</taxon>
        <taxon>Anoxybacillaceae</taxon>
        <taxon>Anoxybacteroides</taxon>
    </lineage>
</organism>
<protein>
    <submittedName>
        <fullName evidence="7">Ribose transport system substrate-binding protein</fullName>
    </submittedName>
</protein>
<evidence type="ECO:0000313" key="8">
    <source>
        <dbReference type="Proteomes" id="UP000520011"/>
    </source>
</evidence>
<feature type="compositionally biased region" description="Polar residues" evidence="4">
    <location>
        <begin position="26"/>
        <end position="35"/>
    </location>
</feature>
<dbReference type="Gene3D" id="3.40.50.2300">
    <property type="match status" value="2"/>
</dbReference>